<dbReference type="AlphaFoldDB" id="D8MP55"/>
<dbReference type="STRING" id="634500.EbC_10810"/>
<proteinExistence type="predicted"/>
<dbReference type="RefSeq" id="WP_013201109.1">
    <property type="nucleotide sequence ID" value="NC_014306.1"/>
</dbReference>
<accession>D8MP55</accession>
<protein>
    <submittedName>
        <fullName evidence="1">Prophage protein</fullName>
    </submittedName>
</protein>
<dbReference type="HOGENOM" id="CLU_155841_0_0_6"/>
<dbReference type="KEGG" id="ebi:EbC_10810"/>
<dbReference type="GeneID" id="90511099"/>
<dbReference type="EMBL" id="FP236843">
    <property type="protein sequence ID" value="CAX58612.1"/>
    <property type="molecule type" value="Genomic_DNA"/>
</dbReference>
<keyword evidence="2" id="KW-1185">Reference proteome</keyword>
<dbReference type="InterPro" id="IPR035232">
    <property type="entry name" value="DUF5347"/>
</dbReference>
<dbReference type="eggNOG" id="ENOG50336D7">
    <property type="taxonomic scope" value="Bacteria"/>
</dbReference>
<dbReference type="Proteomes" id="UP000008793">
    <property type="component" value="Chromosome"/>
</dbReference>
<name>D8MP55_ERWBE</name>
<evidence type="ECO:0000313" key="1">
    <source>
        <dbReference type="EMBL" id="CAX58612.1"/>
    </source>
</evidence>
<organism evidence="2">
    <name type="scientific">Erwinia billingiae (strain Eb661)</name>
    <dbReference type="NCBI Taxonomy" id="634500"/>
    <lineage>
        <taxon>Bacteria</taxon>
        <taxon>Pseudomonadati</taxon>
        <taxon>Pseudomonadota</taxon>
        <taxon>Gammaproteobacteria</taxon>
        <taxon>Enterobacterales</taxon>
        <taxon>Erwiniaceae</taxon>
        <taxon>Erwinia</taxon>
    </lineage>
</organism>
<reference evidence="1 2" key="1">
    <citation type="journal article" date="2010" name="BMC Genomics">
        <title>Genome comparison of the epiphytic bacteria Erwinia billingiae and E. tasmaniensis with the pear pathogen E. pyrifoliae.</title>
        <authorList>
            <person name="Kube M."/>
            <person name="Migdoll A.M."/>
            <person name="Gehring I."/>
            <person name="Heitmann K."/>
            <person name="Mayer Y."/>
            <person name="Kuhl H."/>
            <person name="Knaust F."/>
            <person name="Geider K."/>
            <person name="Reinhardt R."/>
        </authorList>
    </citation>
    <scope>NUCLEOTIDE SEQUENCE [LARGE SCALE GENOMIC DNA]</scope>
    <source>
        <strain evidence="1 2">Eb661</strain>
    </source>
</reference>
<sequence length="113" mass="12931">MAINAEQAIVPMTAGERVKGLSHIANLRTKVFGESCGDELKRFMFDMRDKRDVYFEKNKRALSAIFFLANLKSERHECDFDELTSDEKYALIGAMNHFRAVVSLFPKKLSLPN</sequence>
<gene>
    <name evidence="1" type="ordered locus">EbC_10810</name>
</gene>
<evidence type="ECO:0000313" key="2">
    <source>
        <dbReference type="Proteomes" id="UP000008793"/>
    </source>
</evidence>
<dbReference type="Pfam" id="PF17282">
    <property type="entry name" value="DUF5347"/>
    <property type="match status" value="1"/>
</dbReference>